<accession>A0ACC0MAR0</accession>
<dbReference type="EMBL" id="CM046396">
    <property type="protein sequence ID" value="KAI8537647.1"/>
    <property type="molecule type" value="Genomic_DNA"/>
</dbReference>
<evidence type="ECO:0000313" key="1">
    <source>
        <dbReference type="EMBL" id="KAI8537647.1"/>
    </source>
</evidence>
<name>A0ACC0MAR0_RHOML</name>
<gene>
    <name evidence="1" type="ORF">RHMOL_Rhmol09G0040300</name>
</gene>
<proteinExistence type="predicted"/>
<keyword evidence="2" id="KW-1185">Reference proteome</keyword>
<dbReference type="Proteomes" id="UP001062846">
    <property type="component" value="Chromosome 9"/>
</dbReference>
<comment type="caution">
    <text evidence="1">The sequence shown here is derived from an EMBL/GenBank/DDBJ whole genome shotgun (WGS) entry which is preliminary data.</text>
</comment>
<organism evidence="1 2">
    <name type="scientific">Rhododendron molle</name>
    <name type="common">Chinese azalea</name>
    <name type="synonym">Azalea mollis</name>
    <dbReference type="NCBI Taxonomy" id="49168"/>
    <lineage>
        <taxon>Eukaryota</taxon>
        <taxon>Viridiplantae</taxon>
        <taxon>Streptophyta</taxon>
        <taxon>Embryophyta</taxon>
        <taxon>Tracheophyta</taxon>
        <taxon>Spermatophyta</taxon>
        <taxon>Magnoliopsida</taxon>
        <taxon>eudicotyledons</taxon>
        <taxon>Gunneridae</taxon>
        <taxon>Pentapetalae</taxon>
        <taxon>asterids</taxon>
        <taxon>Ericales</taxon>
        <taxon>Ericaceae</taxon>
        <taxon>Ericoideae</taxon>
        <taxon>Rhodoreae</taxon>
        <taxon>Rhododendron</taxon>
    </lineage>
</organism>
<reference evidence="1" key="1">
    <citation type="submission" date="2022-02" db="EMBL/GenBank/DDBJ databases">
        <title>Plant Genome Project.</title>
        <authorList>
            <person name="Zhang R.-G."/>
        </authorList>
    </citation>
    <scope>NUCLEOTIDE SEQUENCE</scope>
    <source>
        <strain evidence="1">AT1</strain>
    </source>
</reference>
<sequence length="175" mass="20120">MESSSMSTGQRLHNVFVYGSLLADDVVTVLLKRVPDSSPAILHDFHRFSIKGRIYPAILPVENKKVTGRVLSGITDPELDVLDTFEDDEYERRTIEVSLMDSSQKLTAYAYVWANINDPNLYGDWHFEEWRQAHMKDFVNMTTGFMEELELPESKPRVETYETFFQQGGDTTPMS</sequence>
<evidence type="ECO:0000313" key="2">
    <source>
        <dbReference type="Proteomes" id="UP001062846"/>
    </source>
</evidence>
<protein>
    <submittedName>
        <fullName evidence="1">Uncharacterized protein</fullName>
    </submittedName>
</protein>